<name>A0A3E1QAI8_9FLAO</name>
<evidence type="ECO:0000256" key="1">
    <source>
        <dbReference type="SAM" id="Phobius"/>
    </source>
</evidence>
<proteinExistence type="predicted"/>
<evidence type="ECO:0000313" key="2">
    <source>
        <dbReference type="EMBL" id="RFN59159.1"/>
    </source>
</evidence>
<dbReference type="AlphaFoldDB" id="A0A3E1QAI8"/>
<dbReference type="Proteomes" id="UP000261082">
    <property type="component" value="Unassembled WGS sequence"/>
</dbReference>
<sequence length="383" mass="45275">MNLTWFKNKLPALLFVFVFFMDVVQTQILFYSPQKFFPSFLAKFCLLIFFLIVSFKENRRYLLLIGLLFLFFLIGQLTLSQFEIEALRMTGMFFNYTYIFILIFGFNRIVNTEEKIKNLQKAFLFVIGLVLVSMVIGSIFDINSFKTYYYRFGYKGILNKSSDASYFLMIVFIYIQTFKKQIARYKLFLATTFLCCVLVGTKAPWLFFLLAFSIGLWTKKLKINKKYFLASLVILPILIVLVYLLFKKIIDKTMLNFYKLYEDEGIWAVITSKRSTKFTELFAYYKNDWNFLNYLFGGKYGHILSFEYAFFDMLIMFGLIGFALYCALYYKIVIKSFSNFPKYLLYTMIFVAIVVGQFFINTNMALFLSVLVILQRKNHIGLS</sequence>
<dbReference type="OrthoDB" id="1448588at2"/>
<feature type="transmembrane region" description="Helical" evidence="1">
    <location>
        <begin position="187"/>
        <end position="215"/>
    </location>
</feature>
<feature type="transmembrane region" description="Helical" evidence="1">
    <location>
        <begin position="61"/>
        <end position="79"/>
    </location>
</feature>
<evidence type="ECO:0008006" key="4">
    <source>
        <dbReference type="Google" id="ProtNLM"/>
    </source>
</evidence>
<protein>
    <recommendedName>
        <fullName evidence="4">O-antigen ligase domain-containing protein</fullName>
    </recommendedName>
</protein>
<reference evidence="2 3" key="1">
    <citation type="journal article" date="2007" name="Int. J. Syst. Evol. Microbiol.">
        <title>Marixanthomonas ophiurae gen. nov., sp. nov., a marine bacterium of the family Flavobacteriaceae isolated from a deep-sea brittle star.</title>
        <authorList>
            <person name="Romanenko L.A."/>
            <person name="Uchino M."/>
            <person name="Frolova G.M."/>
            <person name="Mikhailov V.V."/>
        </authorList>
    </citation>
    <scope>NUCLEOTIDE SEQUENCE [LARGE SCALE GENOMIC DNA]</scope>
    <source>
        <strain evidence="2 3">KMM 3046</strain>
    </source>
</reference>
<feature type="transmembrane region" description="Helical" evidence="1">
    <location>
        <begin position="36"/>
        <end position="54"/>
    </location>
</feature>
<keyword evidence="3" id="KW-1185">Reference proteome</keyword>
<dbReference type="RefSeq" id="WP_117158159.1">
    <property type="nucleotide sequence ID" value="NZ_QVID01000001.1"/>
</dbReference>
<comment type="caution">
    <text evidence="2">The sequence shown here is derived from an EMBL/GenBank/DDBJ whole genome shotgun (WGS) entry which is preliminary data.</text>
</comment>
<organism evidence="2 3">
    <name type="scientific">Marixanthomonas ophiurae</name>
    <dbReference type="NCBI Taxonomy" id="387659"/>
    <lineage>
        <taxon>Bacteria</taxon>
        <taxon>Pseudomonadati</taxon>
        <taxon>Bacteroidota</taxon>
        <taxon>Flavobacteriia</taxon>
        <taxon>Flavobacteriales</taxon>
        <taxon>Flavobacteriaceae</taxon>
        <taxon>Marixanthomonas</taxon>
    </lineage>
</organism>
<feature type="transmembrane region" description="Helical" evidence="1">
    <location>
        <begin position="227"/>
        <end position="246"/>
    </location>
</feature>
<feature type="transmembrane region" description="Helical" evidence="1">
    <location>
        <begin position="122"/>
        <end position="140"/>
    </location>
</feature>
<keyword evidence="1" id="KW-1133">Transmembrane helix</keyword>
<keyword evidence="1" id="KW-0812">Transmembrane</keyword>
<feature type="transmembrane region" description="Helical" evidence="1">
    <location>
        <begin position="344"/>
        <end position="374"/>
    </location>
</feature>
<feature type="transmembrane region" description="Helical" evidence="1">
    <location>
        <begin position="91"/>
        <end position="110"/>
    </location>
</feature>
<accession>A0A3E1QAI8</accession>
<keyword evidence="1" id="KW-0472">Membrane</keyword>
<dbReference type="EMBL" id="QVID01000001">
    <property type="protein sequence ID" value="RFN59159.1"/>
    <property type="molecule type" value="Genomic_DNA"/>
</dbReference>
<evidence type="ECO:0000313" key="3">
    <source>
        <dbReference type="Proteomes" id="UP000261082"/>
    </source>
</evidence>
<gene>
    <name evidence="2" type="ORF">DZ858_03535</name>
</gene>
<feature type="transmembrane region" description="Helical" evidence="1">
    <location>
        <begin position="309"/>
        <end position="332"/>
    </location>
</feature>